<feature type="coiled-coil region" evidence="2">
    <location>
        <begin position="1"/>
        <end position="28"/>
    </location>
</feature>
<dbReference type="CDD" id="cd15784">
    <property type="entry name" value="PH_RUTBC"/>
    <property type="match status" value="1"/>
</dbReference>
<dbReference type="GO" id="GO:0005096">
    <property type="term" value="F:GTPase activator activity"/>
    <property type="evidence" value="ECO:0007669"/>
    <property type="project" value="UniProtKB-KW"/>
</dbReference>
<evidence type="ECO:0000313" key="5">
    <source>
        <dbReference type="Proteomes" id="UP000663879"/>
    </source>
</evidence>
<name>A0A814B272_9BILA</name>
<reference evidence="4" key="1">
    <citation type="submission" date="2021-02" db="EMBL/GenBank/DDBJ databases">
        <authorList>
            <person name="Nowell W R."/>
        </authorList>
    </citation>
    <scope>NUCLEOTIDE SEQUENCE</scope>
    <source>
        <strain evidence="4">Ploen Becks lab</strain>
    </source>
</reference>
<keyword evidence="5" id="KW-1185">Reference proteome</keyword>
<dbReference type="SUPFAM" id="SSF140741">
    <property type="entry name" value="RUN domain-like"/>
    <property type="match status" value="1"/>
</dbReference>
<dbReference type="EMBL" id="CAJNOC010002220">
    <property type="protein sequence ID" value="CAF0919976.1"/>
    <property type="molecule type" value="Genomic_DNA"/>
</dbReference>
<evidence type="ECO:0000256" key="2">
    <source>
        <dbReference type="SAM" id="Coils"/>
    </source>
</evidence>
<evidence type="ECO:0000259" key="3">
    <source>
        <dbReference type="PROSITE" id="PS50826"/>
    </source>
</evidence>
<proteinExistence type="predicted"/>
<dbReference type="SMART" id="SM00593">
    <property type="entry name" value="RUN"/>
    <property type="match status" value="1"/>
</dbReference>
<gene>
    <name evidence="4" type="ORF">OXX778_LOCUS12334</name>
</gene>
<accession>A0A814B272</accession>
<dbReference type="Pfam" id="PF12068">
    <property type="entry name" value="PH_RBD"/>
    <property type="match status" value="1"/>
</dbReference>
<dbReference type="OrthoDB" id="6285996at2759"/>
<evidence type="ECO:0000313" key="4">
    <source>
        <dbReference type="EMBL" id="CAF0919976.1"/>
    </source>
</evidence>
<sequence length="696" mass="78036">MSNLVEEKETRERLLKNVKRECKQLMEIAVTKKFINEDSSCITSLCATIESCLLHGLKRRGIGIFNTGTTISILQKISKNSEQAKLVLELCDEYDKTYCSKSQSEKSLISRNSQQSLFSRKIFSNSTENSSNSSQLVNGRNFSPTFYKGSNCYRFLWIRIALLNKCLIKIIDCIISEANNFYQPYALLADPVDGPIFNSLLIGPCALEYTQMKSCEHLWNDPNADELIQRHKMHNSGNLCSNSYNPISIYSQSSSALITQTPNPFNRFKFGLNSTLIKRKASISNVFDDISNLNTFINNNNQIDKNGTAQSNTSNSYLTPKDCMHAYIPPSPSSIQSNLINHSAKEYVESLHQNSKSQIIYGKNHVIVNQREKEIAGYLSLHLNSNGLVLKWTPNQIMNGSSPIEEALHSSKTKTAYWDYALNIDMNTIVYLHCHQQASLGATIVLVAQDGVQHPSIIFPKGSHLLQFLTCLESGLAPNGQLDPALWNDNGKGKVFPKLPRKTMKKYQSDCEVSIESESLGENENSDSENQEDFVFRIINSKSNVSVTTVSSEVANKKKLEFSLSAGNKIESSKFVNTFMFNKNNHSKLSSLFSSFTKKNLSLDENQPVTFNINESLKAPPPSLSSQNSIYNSFDSSYASSISPSSIVLDKTSNNNFNILSKIDNLRQHSICDFEITSNEFYQSDSLARLKQLSAR</sequence>
<feature type="domain" description="RUN" evidence="3">
    <location>
        <begin position="36"/>
        <end position="216"/>
    </location>
</feature>
<organism evidence="4 5">
    <name type="scientific">Brachionus calyciflorus</name>
    <dbReference type="NCBI Taxonomy" id="104777"/>
    <lineage>
        <taxon>Eukaryota</taxon>
        <taxon>Metazoa</taxon>
        <taxon>Spiralia</taxon>
        <taxon>Gnathifera</taxon>
        <taxon>Rotifera</taxon>
        <taxon>Eurotatoria</taxon>
        <taxon>Monogononta</taxon>
        <taxon>Pseudotrocha</taxon>
        <taxon>Ploima</taxon>
        <taxon>Brachionidae</taxon>
        <taxon>Brachionus</taxon>
    </lineage>
</organism>
<protein>
    <recommendedName>
        <fullName evidence="3">RUN domain-containing protein</fullName>
    </recommendedName>
</protein>
<dbReference type="InterPro" id="IPR021935">
    <property type="entry name" value="SGSM1/2_RBD"/>
</dbReference>
<dbReference type="InterPro" id="IPR037745">
    <property type="entry name" value="SGSM1/2"/>
</dbReference>
<keyword evidence="1" id="KW-0343">GTPase activation</keyword>
<dbReference type="InterPro" id="IPR037213">
    <property type="entry name" value="Run_dom_sf"/>
</dbReference>
<dbReference type="Pfam" id="PF02759">
    <property type="entry name" value="RUN"/>
    <property type="match status" value="1"/>
</dbReference>
<dbReference type="Gene3D" id="2.30.29.230">
    <property type="match status" value="1"/>
</dbReference>
<evidence type="ECO:0000256" key="1">
    <source>
        <dbReference type="ARBA" id="ARBA00022468"/>
    </source>
</evidence>
<keyword evidence="2" id="KW-0175">Coiled coil</keyword>
<dbReference type="Proteomes" id="UP000663879">
    <property type="component" value="Unassembled WGS sequence"/>
</dbReference>
<dbReference type="AlphaFoldDB" id="A0A814B272"/>
<dbReference type="InterPro" id="IPR004012">
    <property type="entry name" value="Run_dom"/>
</dbReference>
<comment type="caution">
    <text evidence="4">The sequence shown here is derived from an EMBL/GenBank/DDBJ whole genome shotgun (WGS) entry which is preliminary data.</text>
</comment>
<dbReference type="Gene3D" id="1.20.58.900">
    <property type="match status" value="1"/>
</dbReference>
<dbReference type="PROSITE" id="PS50826">
    <property type="entry name" value="RUN"/>
    <property type="match status" value="1"/>
</dbReference>